<reference evidence="1 2" key="1">
    <citation type="submission" date="2019-01" db="EMBL/GenBank/DDBJ databases">
        <title>Agromyces.</title>
        <authorList>
            <person name="Li J."/>
        </authorList>
    </citation>
    <scope>NUCLEOTIDE SEQUENCE [LARGE SCALE GENOMIC DNA]</scope>
    <source>
        <strain evidence="1 2">DSM 15934</strain>
    </source>
</reference>
<dbReference type="AlphaFoldDB" id="A0A4Q2L6J3"/>
<accession>A0A4Q2L6J3</accession>
<proteinExistence type="predicted"/>
<evidence type="ECO:0000313" key="2">
    <source>
        <dbReference type="Proteomes" id="UP000293865"/>
    </source>
</evidence>
<dbReference type="OrthoDB" id="5189813at2"/>
<comment type="caution">
    <text evidence="1">The sequence shown here is derived from an EMBL/GenBank/DDBJ whole genome shotgun (WGS) entry which is preliminary data.</text>
</comment>
<dbReference type="Proteomes" id="UP000293865">
    <property type="component" value="Unassembled WGS sequence"/>
</dbReference>
<keyword evidence="2" id="KW-1185">Reference proteome</keyword>
<gene>
    <name evidence="1" type="ORF">ESP51_05775</name>
</gene>
<dbReference type="RefSeq" id="WP_129519943.1">
    <property type="nucleotide sequence ID" value="NZ_SDPN01000007.1"/>
</dbReference>
<dbReference type="EMBL" id="SDPN01000007">
    <property type="protein sequence ID" value="RXZ72123.1"/>
    <property type="molecule type" value="Genomic_DNA"/>
</dbReference>
<sequence>MSYREPHAAAEPHQGAVMGMRGCEAAAECSSERPGHGLHRMQHRLAAVAASKWIDAIVLTNDADGFVTLAEFTSGDLTRVWHHESLGDVLSAGDPVALHAVYGVLVVGEQQFSVAPA</sequence>
<name>A0A4Q2L6J3_9MICO</name>
<organism evidence="1 2">
    <name type="scientific">Agromyces albus</name>
    <dbReference type="NCBI Taxonomy" id="205332"/>
    <lineage>
        <taxon>Bacteria</taxon>
        <taxon>Bacillati</taxon>
        <taxon>Actinomycetota</taxon>
        <taxon>Actinomycetes</taxon>
        <taxon>Micrococcales</taxon>
        <taxon>Microbacteriaceae</taxon>
        <taxon>Agromyces</taxon>
    </lineage>
</organism>
<protein>
    <submittedName>
        <fullName evidence="1">Uncharacterized protein</fullName>
    </submittedName>
</protein>
<evidence type="ECO:0000313" key="1">
    <source>
        <dbReference type="EMBL" id="RXZ72123.1"/>
    </source>
</evidence>